<keyword evidence="3" id="KW-0862">Zinc</keyword>
<evidence type="ECO:0000256" key="3">
    <source>
        <dbReference type="ARBA" id="ARBA00022833"/>
    </source>
</evidence>
<dbReference type="OrthoDB" id="5839404at2759"/>
<dbReference type="InterPro" id="IPR022776">
    <property type="entry name" value="TRM13/UPF0224_CHHC_Znf_dom"/>
</dbReference>
<dbReference type="RefSeq" id="XP_030755713.1">
    <property type="nucleotide sequence ID" value="XM_030899853.1"/>
</dbReference>
<evidence type="ECO:0000256" key="2">
    <source>
        <dbReference type="ARBA" id="ARBA00022771"/>
    </source>
</evidence>
<accession>A0A6J2XW36</accession>
<dbReference type="SUPFAM" id="SSF57667">
    <property type="entry name" value="beta-beta-alpha zinc fingers"/>
    <property type="match status" value="1"/>
</dbReference>
<protein>
    <submittedName>
        <fullName evidence="6">Gametocyte-specific factor 1 homolog</fullName>
    </submittedName>
</protein>
<dbReference type="GO" id="GO:0008270">
    <property type="term" value="F:zinc ion binding"/>
    <property type="evidence" value="ECO:0007669"/>
    <property type="project" value="UniProtKB-KW"/>
</dbReference>
<dbReference type="Pfam" id="PF05253">
    <property type="entry name" value="zf-U11-48K"/>
    <property type="match status" value="2"/>
</dbReference>
<dbReference type="InterPro" id="IPR036236">
    <property type="entry name" value="Znf_C2H2_sf"/>
</dbReference>
<reference evidence="6" key="1">
    <citation type="submission" date="2025-08" db="UniProtKB">
        <authorList>
            <consortium name="RefSeq"/>
        </authorList>
    </citation>
    <scope>IDENTIFICATION</scope>
    <source>
        <tissue evidence="6">Gonads</tissue>
    </source>
</reference>
<keyword evidence="2" id="KW-0863">Zinc-finger</keyword>
<dbReference type="InParanoid" id="A0A6J2XW36"/>
<feature type="domain" description="CHHC U11-48K-type" evidence="4">
    <location>
        <begin position="44"/>
        <end position="71"/>
    </location>
</feature>
<dbReference type="KEGG" id="soy:115882035"/>
<dbReference type="GeneID" id="115882035"/>
<proteinExistence type="predicted"/>
<dbReference type="FunCoup" id="A0A6J2XW36">
    <property type="interactions" value="423"/>
</dbReference>
<keyword evidence="1" id="KW-0479">Metal-binding</keyword>
<dbReference type="AlphaFoldDB" id="A0A6J2XW36"/>
<gene>
    <name evidence="6" type="primary">LOC115882035</name>
</gene>
<evidence type="ECO:0000256" key="1">
    <source>
        <dbReference type="ARBA" id="ARBA00022723"/>
    </source>
</evidence>
<dbReference type="PANTHER" id="PTHR21402">
    <property type="entry name" value="GAMETOCYTE SPECIFIC FACTOR 1-RELATED"/>
    <property type="match status" value="1"/>
</dbReference>
<feature type="domain" description="CHHC U11-48K-type" evidence="4">
    <location>
        <begin position="10"/>
        <end position="37"/>
    </location>
</feature>
<evidence type="ECO:0000313" key="5">
    <source>
        <dbReference type="Proteomes" id="UP000504635"/>
    </source>
</evidence>
<organism evidence="5 6">
    <name type="scientific">Sitophilus oryzae</name>
    <name type="common">Rice weevil</name>
    <name type="synonym">Curculio oryzae</name>
    <dbReference type="NCBI Taxonomy" id="7048"/>
    <lineage>
        <taxon>Eukaryota</taxon>
        <taxon>Metazoa</taxon>
        <taxon>Ecdysozoa</taxon>
        <taxon>Arthropoda</taxon>
        <taxon>Hexapoda</taxon>
        <taxon>Insecta</taxon>
        <taxon>Pterygota</taxon>
        <taxon>Neoptera</taxon>
        <taxon>Endopterygota</taxon>
        <taxon>Coleoptera</taxon>
        <taxon>Polyphaga</taxon>
        <taxon>Cucujiformia</taxon>
        <taxon>Curculionidae</taxon>
        <taxon>Dryophthorinae</taxon>
        <taxon>Sitophilus</taxon>
    </lineage>
</organism>
<dbReference type="PROSITE" id="PS51800">
    <property type="entry name" value="ZF_CHHC_U11_48K"/>
    <property type="match status" value="2"/>
</dbReference>
<dbReference type="PANTHER" id="PTHR21402:SF5">
    <property type="entry name" value="GAMETOCYTE SPECIFIC FACTOR 1"/>
    <property type="match status" value="1"/>
</dbReference>
<dbReference type="InterPro" id="IPR051591">
    <property type="entry name" value="UPF0224_FAM112_RNA_Proc"/>
</dbReference>
<sequence length="212" mass="24259">MESQADMDKQMLCPYNLSHNVMRRRMEQHLVKCRRHYREESGNLTTCDFNACHRVPVVELQFHHSMCPDRKHIEIHVMTEAAPQTAPIEITPAGFVPIDNSWDDSNLQSYDPVQYCNDHAVIRRLDTGSAAQKREFRDAERQRISNLAQQQARPNGAALCPAVRQGHQQAQKISLPPTPRYRAVDMEAAPEQINRMISNLQTIPKAAVIPKK</sequence>
<name>A0A6J2XW36_SITOR</name>
<evidence type="ECO:0000259" key="4">
    <source>
        <dbReference type="PROSITE" id="PS51800"/>
    </source>
</evidence>
<evidence type="ECO:0000313" key="6">
    <source>
        <dbReference type="RefSeq" id="XP_030755713.1"/>
    </source>
</evidence>
<keyword evidence="5" id="KW-1185">Reference proteome</keyword>
<dbReference type="Proteomes" id="UP000504635">
    <property type="component" value="Unplaced"/>
</dbReference>